<reference evidence="5 6" key="1">
    <citation type="submission" date="2019-06" db="EMBL/GenBank/DDBJ databases">
        <title>Whole genome shotgun sequence of Streptomyces cacaoi subsp. cacaoi NBRC 12748.</title>
        <authorList>
            <person name="Hosoyama A."/>
            <person name="Uohara A."/>
            <person name="Ohji S."/>
            <person name="Ichikawa N."/>
        </authorList>
    </citation>
    <scope>NUCLEOTIDE SEQUENCE [LARGE SCALE GENOMIC DNA]</scope>
    <source>
        <strain evidence="5 6">NBRC 12748</strain>
    </source>
</reference>
<dbReference type="RefSeq" id="WP_371863947.1">
    <property type="nucleotide sequence ID" value="NZ_BJMM01000014.1"/>
</dbReference>
<feature type="region of interest" description="Disordered" evidence="2">
    <location>
        <begin position="229"/>
        <end position="253"/>
    </location>
</feature>
<comment type="caution">
    <text evidence="5">The sequence shown here is derived from an EMBL/GenBank/DDBJ whole genome shotgun (WGS) entry which is preliminary data.</text>
</comment>
<feature type="compositionally biased region" description="Gly residues" evidence="2">
    <location>
        <begin position="394"/>
        <end position="405"/>
    </location>
</feature>
<keyword evidence="6" id="KW-1185">Reference proteome</keyword>
<dbReference type="InterPro" id="IPR052016">
    <property type="entry name" value="Bact_Sigma-Reg"/>
</dbReference>
<keyword evidence="3" id="KW-0472">Membrane</keyword>
<keyword evidence="1" id="KW-0378">Hydrolase</keyword>
<feature type="region of interest" description="Disordered" evidence="2">
    <location>
        <begin position="384"/>
        <end position="426"/>
    </location>
</feature>
<accession>A0A4Y3R1K9</accession>
<evidence type="ECO:0000256" key="3">
    <source>
        <dbReference type="SAM" id="Phobius"/>
    </source>
</evidence>
<gene>
    <name evidence="5" type="ORF">SCA03_32040</name>
</gene>
<evidence type="ECO:0000256" key="1">
    <source>
        <dbReference type="ARBA" id="ARBA00022801"/>
    </source>
</evidence>
<dbReference type="SMART" id="SM00331">
    <property type="entry name" value="PP2C_SIG"/>
    <property type="match status" value="1"/>
</dbReference>
<dbReference type="AlphaFoldDB" id="A0A4Y3R1K9"/>
<evidence type="ECO:0000313" key="6">
    <source>
        <dbReference type="Proteomes" id="UP000319210"/>
    </source>
</evidence>
<feature type="compositionally biased region" description="Low complexity" evidence="2">
    <location>
        <begin position="384"/>
        <end position="393"/>
    </location>
</feature>
<feature type="transmembrane region" description="Helical" evidence="3">
    <location>
        <begin position="83"/>
        <end position="100"/>
    </location>
</feature>
<dbReference type="EMBL" id="BJMM01000014">
    <property type="protein sequence ID" value="GEB50653.1"/>
    <property type="molecule type" value="Genomic_DNA"/>
</dbReference>
<dbReference type="Proteomes" id="UP000319210">
    <property type="component" value="Unassembled WGS sequence"/>
</dbReference>
<evidence type="ECO:0000256" key="2">
    <source>
        <dbReference type="SAM" id="MobiDB-lite"/>
    </source>
</evidence>
<dbReference type="InterPro" id="IPR001932">
    <property type="entry name" value="PPM-type_phosphatase-like_dom"/>
</dbReference>
<evidence type="ECO:0000313" key="5">
    <source>
        <dbReference type="EMBL" id="GEB50653.1"/>
    </source>
</evidence>
<name>A0A4Y3R1K9_STRCI</name>
<organism evidence="5 6">
    <name type="scientific">Streptomyces cacaoi</name>
    <dbReference type="NCBI Taxonomy" id="1898"/>
    <lineage>
        <taxon>Bacteria</taxon>
        <taxon>Bacillati</taxon>
        <taxon>Actinomycetota</taxon>
        <taxon>Actinomycetes</taxon>
        <taxon>Kitasatosporales</taxon>
        <taxon>Streptomycetaceae</taxon>
        <taxon>Streptomyces</taxon>
    </lineage>
</organism>
<feature type="domain" description="PPM-type phosphatase" evidence="4">
    <location>
        <begin position="133"/>
        <end position="377"/>
    </location>
</feature>
<proteinExistence type="predicted"/>
<dbReference type="Gene3D" id="3.60.40.10">
    <property type="entry name" value="PPM-type phosphatase domain"/>
    <property type="match status" value="1"/>
</dbReference>
<dbReference type="SUPFAM" id="SSF81606">
    <property type="entry name" value="PP2C-like"/>
    <property type="match status" value="1"/>
</dbReference>
<dbReference type="InterPro" id="IPR036457">
    <property type="entry name" value="PPM-type-like_dom_sf"/>
</dbReference>
<dbReference type="PANTHER" id="PTHR43156:SF2">
    <property type="entry name" value="STAGE II SPORULATION PROTEIN E"/>
    <property type="match status" value="1"/>
</dbReference>
<keyword evidence="3" id="KW-0812">Transmembrane</keyword>
<sequence length="426" mass="44342">MVSRFRTGLLSAFPFLAMGVVGAVDLTGGPGIGLLPMMALGPAFAGLTGGKRRTAMVGVVALALTLALSFYNDQFGERRGNATILSVAGVSVAALLATAIRQKQQTELANVRSIAEAAQRVLLRPVPRGAGPLRVAVSYTSAVAEARIGGDLYEVVTSPHGVRIIVGDVQGKGLEAVETAAVVLGAFREAAYDEPGLLSVGERLERALDRHLLGEKFVTAVLVEVPHLRDDPGADEERTADGGTVSGGTADGEKAAGARNATLLNFGHPAPLAVRHDGTVHFAEPPQRCLPLGLGLHGLAPPRPHQVPFAPGDQLLFYTDGVTEARDADNHFYPLDQRAHLLKDPDADAALEAVRQDIEEHVREPLHDDAAMLLLRFRDCPAAQPADEAAAAGTGDGEGDGGGSENGRQAPAGATEHGEAARDAAE</sequence>
<feature type="compositionally biased region" description="Basic and acidic residues" evidence="2">
    <location>
        <begin position="416"/>
        <end position="426"/>
    </location>
</feature>
<feature type="transmembrane region" description="Helical" evidence="3">
    <location>
        <begin position="54"/>
        <end position="71"/>
    </location>
</feature>
<feature type="compositionally biased region" description="Basic and acidic residues" evidence="2">
    <location>
        <begin position="229"/>
        <end position="240"/>
    </location>
</feature>
<keyword evidence="3" id="KW-1133">Transmembrane helix</keyword>
<evidence type="ECO:0000259" key="4">
    <source>
        <dbReference type="SMART" id="SM00331"/>
    </source>
</evidence>
<dbReference type="Pfam" id="PF07228">
    <property type="entry name" value="SpoIIE"/>
    <property type="match status" value="2"/>
</dbReference>
<protein>
    <submittedName>
        <fullName evidence="5">Membrane protein</fullName>
    </submittedName>
</protein>
<dbReference type="GO" id="GO:0016791">
    <property type="term" value="F:phosphatase activity"/>
    <property type="evidence" value="ECO:0007669"/>
    <property type="project" value="TreeGrafter"/>
</dbReference>
<dbReference type="PANTHER" id="PTHR43156">
    <property type="entry name" value="STAGE II SPORULATION PROTEIN E-RELATED"/>
    <property type="match status" value="1"/>
</dbReference>